<dbReference type="Proteomes" id="UP000077266">
    <property type="component" value="Unassembled WGS sequence"/>
</dbReference>
<dbReference type="STRING" id="1314781.A0A165JHW7"/>
<evidence type="ECO:0000259" key="2">
    <source>
        <dbReference type="Pfam" id="PF01408"/>
    </source>
</evidence>
<reference evidence="4 5" key="1">
    <citation type="journal article" date="2016" name="Mol. Biol. Evol.">
        <title>Comparative Genomics of Early-Diverging Mushroom-Forming Fungi Provides Insights into the Origins of Lignocellulose Decay Capabilities.</title>
        <authorList>
            <person name="Nagy L.G."/>
            <person name="Riley R."/>
            <person name="Tritt A."/>
            <person name="Adam C."/>
            <person name="Daum C."/>
            <person name="Floudas D."/>
            <person name="Sun H."/>
            <person name="Yadav J.S."/>
            <person name="Pangilinan J."/>
            <person name="Larsson K.H."/>
            <person name="Matsuura K."/>
            <person name="Barry K."/>
            <person name="Labutti K."/>
            <person name="Kuo R."/>
            <person name="Ohm R.A."/>
            <person name="Bhattacharya S.S."/>
            <person name="Shirouzu T."/>
            <person name="Yoshinaga Y."/>
            <person name="Martin F.M."/>
            <person name="Grigoriev I.V."/>
            <person name="Hibbett D.S."/>
        </authorList>
    </citation>
    <scope>NUCLEOTIDE SEQUENCE [LARGE SCALE GENOMIC DNA]</scope>
    <source>
        <strain evidence="4 5">HHB12029</strain>
    </source>
</reference>
<keyword evidence="1" id="KW-0560">Oxidoreductase</keyword>
<dbReference type="InterPro" id="IPR050463">
    <property type="entry name" value="Gfo/Idh/MocA_oxidrdct_glycsds"/>
</dbReference>
<dbReference type="OrthoDB" id="64915at2759"/>
<proteinExistence type="predicted"/>
<dbReference type="GO" id="GO:0000166">
    <property type="term" value="F:nucleotide binding"/>
    <property type="evidence" value="ECO:0007669"/>
    <property type="project" value="InterPro"/>
</dbReference>
<dbReference type="InterPro" id="IPR055080">
    <property type="entry name" value="Gal80p-like_C"/>
</dbReference>
<gene>
    <name evidence="4" type="ORF">EXIGLDRAFT_644822</name>
</gene>
<dbReference type="InterPro" id="IPR000683">
    <property type="entry name" value="Gfo/Idh/MocA-like_OxRdtase_N"/>
</dbReference>
<keyword evidence="5" id="KW-1185">Reference proteome</keyword>
<dbReference type="SUPFAM" id="SSF51735">
    <property type="entry name" value="NAD(P)-binding Rossmann-fold domains"/>
    <property type="match status" value="1"/>
</dbReference>
<sequence>MSIPIRVGFIGLSTRGWAASTLAPPILSVPLSSKYTLTAVSTTNATSASASAEKYTKETGRTVKPYHGDAANIVGDDEVDLIVVAVKVPDHGKVARTAIEKGKDVFVEWPLGNGLQETLELAEAAKRKGVRTLVGLQGWQSPAVVKAREWVASGKIGRVLSATWVSAKLEEFTLWAPFTTQTDVYAADPSNVVVGHHLSAITRILGPVESISATSSKVFDSVQVVDAQSKPTGETLANRSPDQWAASGLLKNHPGALFSGTWRSGVSVSKETDKDRPTLVFIIDGDKGFIKFESSSFGGSIINMFVPEKVYLNGEEVKVEDTVGTAHRNWEAYASGAEGEYATFDDAVDLYKHLDAISTSASEGRVVSVGV</sequence>
<feature type="domain" description="Gal80p-like C-terminal" evidence="3">
    <location>
        <begin position="142"/>
        <end position="294"/>
    </location>
</feature>
<dbReference type="PANTHER" id="PTHR43818">
    <property type="entry name" value="BCDNA.GH03377"/>
    <property type="match status" value="1"/>
</dbReference>
<dbReference type="InParanoid" id="A0A165JHW7"/>
<accession>A0A165JHW7</accession>
<evidence type="ECO:0000313" key="5">
    <source>
        <dbReference type="Proteomes" id="UP000077266"/>
    </source>
</evidence>
<dbReference type="InterPro" id="IPR036291">
    <property type="entry name" value="NAD(P)-bd_dom_sf"/>
</dbReference>
<dbReference type="Pfam" id="PF01408">
    <property type="entry name" value="GFO_IDH_MocA"/>
    <property type="match status" value="1"/>
</dbReference>
<organism evidence="4 5">
    <name type="scientific">Exidia glandulosa HHB12029</name>
    <dbReference type="NCBI Taxonomy" id="1314781"/>
    <lineage>
        <taxon>Eukaryota</taxon>
        <taxon>Fungi</taxon>
        <taxon>Dikarya</taxon>
        <taxon>Basidiomycota</taxon>
        <taxon>Agaricomycotina</taxon>
        <taxon>Agaricomycetes</taxon>
        <taxon>Auriculariales</taxon>
        <taxon>Exidiaceae</taxon>
        <taxon>Exidia</taxon>
    </lineage>
</organism>
<evidence type="ECO:0000259" key="3">
    <source>
        <dbReference type="Pfam" id="PF22685"/>
    </source>
</evidence>
<dbReference type="Pfam" id="PF22685">
    <property type="entry name" value="Gal80p_C-like"/>
    <property type="match status" value="1"/>
</dbReference>
<dbReference type="Gene3D" id="3.40.50.720">
    <property type="entry name" value="NAD(P)-binding Rossmann-like Domain"/>
    <property type="match status" value="1"/>
</dbReference>
<dbReference type="AlphaFoldDB" id="A0A165JHW7"/>
<evidence type="ECO:0000256" key="1">
    <source>
        <dbReference type="ARBA" id="ARBA00023002"/>
    </source>
</evidence>
<dbReference type="SUPFAM" id="SSF55347">
    <property type="entry name" value="Glyceraldehyde-3-phosphate dehydrogenase-like, C-terminal domain"/>
    <property type="match status" value="1"/>
</dbReference>
<dbReference type="Gene3D" id="3.30.360.10">
    <property type="entry name" value="Dihydrodipicolinate Reductase, domain 2"/>
    <property type="match status" value="1"/>
</dbReference>
<dbReference type="GO" id="GO:0016491">
    <property type="term" value="F:oxidoreductase activity"/>
    <property type="evidence" value="ECO:0007669"/>
    <property type="project" value="UniProtKB-KW"/>
</dbReference>
<protein>
    <submittedName>
        <fullName evidence="4">NAD(P)-binding protein</fullName>
    </submittedName>
</protein>
<feature type="domain" description="Gfo/Idh/MocA-like oxidoreductase N-terminal" evidence="2">
    <location>
        <begin position="5"/>
        <end position="135"/>
    </location>
</feature>
<dbReference type="EMBL" id="KV425966">
    <property type="protein sequence ID" value="KZV94871.1"/>
    <property type="molecule type" value="Genomic_DNA"/>
</dbReference>
<evidence type="ECO:0000313" key="4">
    <source>
        <dbReference type="EMBL" id="KZV94871.1"/>
    </source>
</evidence>
<name>A0A165JHW7_EXIGL</name>
<dbReference type="PANTHER" id="PTHR43818:SF11">
    <property type="entry name" value="BCDNA.GH03377"/>
    <property type="match status" value="1"/>
</dbReference>